<reference evidence="1" key="2">
    <citation type="journal article" date="2015" name="Data Brief">
        <title>Shoot transcriptome of the giant reed, Arundo donax.</title>
        <authorList>
            <person name="Barrero R.A."/>
            <person name="Guerrero F.D."/>
            <person name="Moolhuijzen P."/>
            <person name="Goolsby J.A."/>
            <person name="Tidwell J."/>
            <person name="Bellgard S.E."/>
            <person name="Bellgard M.I."/>
        </authorList>
    </citation>
    <scope>NUCLEOTIDE SEQUENCE</scope>
    <source>
        <tissue evidence="1">Shoot tissue taken approximately 20 cm above the soil surface</tissue>
    </source>
</reference>
<sequence length="41" mass="4652">MLIYNAGKFCNFLTKSLTQQFAYFASLGHGELSAKKYKFQG</sequence>
<dbReference type="AlphaFoldDB" id="A0A0A9FJU8"/>
<proteinExistence type="predicted"/>
<evidence type="ECO:0000313" key="1">
    <source>
        <dbReference type="EMBL" id="JAE10411.1"/>
    </source>
</evidence>
<name>A0A0A9FJU8_ARUDO</name>
<protein>
    <submittedName>
        <fullName evidence="1">Uncharacterized protein</fullName>
    </submittedName>
</protein>
<organism evidence="1">
    <name type="scientific">Arundo donax</name>
    <name type="common">Giant reed</name>
    <name type="synonym">Donax arundinaceus</name>
    <dbReference type="NCBI Taxonomy" id="35708"/>
    <lineage>
        <taxon>Eukaryota</taxon>
        <taxon>Viridiplantae</taxon>
        <taxon>Streptophyta</taxon>
        <taxon>Embryophyta</taxon>
        <taxon>Tracheophyta</taxon>
        <taxon>Spermatophyta</taxon>
        <taxon>Magnoliopsida</taxon>
        <taxon>Liliopsida</taxon>
        <taxon>Poales</taxon>
        <taxon>Poaceae</taxon>
        <taxon>PACMAD clade</taxon>
        <taxon>Arundinoideae</taxon>
        <taxon>Arundineae</taxon>
        <taxon>Arundo</taxon>
    </lineage>
</organism>
<reference evidence="1" key="1">
    <citation type="submission" date="2014-09" db="EMBL/GenBank/DDBJ databases">
        <authorList>
            <person name="Magalhaes I.L.F."/>
            <person name="Oliveira U."/>
            <person name="Santos F.R."/>
            <person name="Vidigal T.H.D.A."/>
            <person name="Brescovit A.D."/>
            <person name="Santos A.J."/>
        </authorList>
    </citation>
    <scope>NUCLEOTIDE SEQUENCE</scope>
    <source>
        <tissue evidence="1">Shoot tissue taken approximately 20 cm above the soil surface</tissue>
    </source>
</reference>
<accession>A0A0A9FJU8</accession>
<dbReference type="EMBL" id="GBRH01187485">
    <property type="protein sequence ID" value="JAE10411.1"/>
    <property type="molecule type" value="Transcribed_RNA"/>
</dbReference>